<dbReference type="InterPro" id="IPR045321">
    <property type="entry name" value="Cts1-like"/>
</dbReference>
<evidence type="ECO:0000256" key="1">
    <source>
        <dbReference type="ARBA" id="ARBA00000822"/>
    </source>
</evidence>
<evidence type="ECO:0000256" key="2">
    <source>
        <dbReference type="ARBA" id="ARBA00012729"/>
    </source>
</evidence>
<dbReference type="Pfam" id="PF00704">
    <property type="entry name" value="Glyco_hydro_18"/>
    <property type="match status" value="1"/>
</dbReference>
<keyword evidence="3" id="KW-0147">Chitin-binding</keyword>
<reference evidence="14 15" key="1">
    <citation type="journal article" date="2016" name="Mol. Biol. Evol.">
        <title>Comparative Genomics of Early-Diverging Mushroom-Forming Fungi Provides Insights into the Origins of Lignocellulose Decay Capabilities.</title>
        <authorList>
            <person name="Nagy L.G."/>
            <person name="Riley R."/>
            <person name="Tritt A."/>
            <person name="Adam C."/>
            <person name="Daum C."/>
            <person name="Floudas D."/>
            <person name="Sun H."/>
            <person name="Yadav J.S."/>
            <person name="Pangilinan J."/>
            <person name="Larsson K.H."/>
            <person name="Matsuura K."/>
            <person name="Barry K."/>
            <person name="Labutti K."/>
            <person name="Kuo R."/>
            <person name="Ohm R.A."/>
            <person name="Bhattacharya S.S."/>
            <person name="Shirouzu T."/>
            <person name="Yoshinaga Y."/>
            <person name="Martin F.M."/>
            <person name="Grigoriev I.V."/>
            <person name="Hibbett D.S."/>
        </authorList>
    </citation>
    <scope>NUCLEOTIDE SEQUENCE [LARGE SCALE GENOMIC DNA]</scope>
    <source>
        <strain evidence="14 15">HHB10207 ss-3</strain>
    </source>
</reference>
<dbReference type="InterPro" id="IPR001579">
    <property type="entry name" value="Glyco_hydro_18_chit_AS"/>
</dbReference>
<evidence type="ECO:0000256" key="9">
    <source>
        <dbReference type="RuleBase" id="RU000489"/>
    </source>
</evidence>
<dbReference type="InterPro" id="IPR001223">
    <property type="entry name" value="Glyco_hydro18_cat"/>
</dbReference>
<dbReference type="GO" id="GO:0030246">
    <property type="term" value="F:carbohydrate binding"/>
    <property type="evidence" value="ECO:0007669"/>
    <property type="project" value="InterPro"/>
</dbReference>
<keyword evidence="8" id="KW-0624">Polysaccharide degradation</keyword>
<evidence type="ECO:0000256" key="8">
    <source>
        <dbReference type="ARBA" id="ARBA00023326"/>
    </source>
</evidence>
<dbReference type="CDD" id="cd02877">
    <property type="entry name" value="GH18_hevamine_XipI_class_III"/>
    <property type="match status" value="1"/>
</dbReference>
<dbReference type="SMART" id="SM00495">
    <property type="entry name" value="ChtBD3"/>
    <property type="match status" value="2"/>
</dbReference>
<dbReference type="PANTHER" id="PTHR45708">
    <property type="entry name" value="ENDOCHITINASE"/>
    <property type="match status" value="1"/>
</dbReference>
<evidence type="ECO:0000256" key="12">
    <source>
        <dbReference type="SAM" id="SignalP"/>
    </source>
</evidence>
<name>A0A166EZB5_9AGAM</name>
<dbReference type="EMBL" id="KV428037">
    <property type="protein sequence ID" value="KZT40110.1"/>
    <property type="molecule type" value="Genomic_DNA"/>
</dbReference>
<dbReference type="InterPro" id="IPR003610">
    <property type="entry name" value="CBM5/12"/>
</dbReference>
<dbReference type="CDD" id="cd12215">
    <property type="entry name" value="ChiC_BD"/>
    <property type="match status" value="2"/>
</dbReference>
<keyword evidence="7 9" id="KW-0326">Glycosidase</keyword>
<dbReference type="GO" id="GO:0006032">
    <property type="term" value="P:chitin catabolic process"/>
    <property type="evidence" value="ECO:0007669"/>
    <property type="project" value="UniProtKB-KW"/>
</dbReference>
<keyword evidence="6" id="KW-0119">Carbohydrate metabolism</keyword>
<evidence type="ECO:0000259" key="13">
    <source>
        <dbReference type="PROSITE" id="PS51910"/>
    </source>
</evidence>
<dbReference type="OrthoDB" id="6020543at2759"/>
<dbReference type="InterPro" id="IPR050542">
    <property type="entry name" value="Glycosyl_Hydrlase18_Chitinase"/>
</dbReference>
<feature type="compositionally biased region" description="Low complexity" evidence="11">
    <location>
        <begin position="402"/>
        <end position="444"/>
    </location>
</feature>
<proteinExistence type="inferred from homology"/>
<accession>A0A166EZB5</accession>
<dbReference type="InterPro" id="IPR017853">
    <property type="entry name" value="GH"/>
</dbReference>
<keyword evidence="4 9" id="KW-0378">Hydrolase</keyword>
<dbReference type="STRING" id="1314776.A0A166EZB5"/>
<dbReference type="AlphaFoldDB" id="A0A166EZB5"/>
<dbReference type="GO" id="GO:0008843">
    <property type="term" value="F:endochitinase activity"/>
    <property type="evidence" value="ECO:0007669"/>
    <property type="project" value="UniProtKB-EC"/>
</dbReference>
<gene>
    <name evidence="14" type="ORF">SISSUDRAFT_549674</name>
</gene>
<organism evidence="14 15">
    <name type="scientific">Sistotremastrum suecicum HHB10207 ss-3</name>
    <dbReference type="NCBI Taxonomy" id="1314776"/>
    <lineage>
        <taxon>Eukaryota</taxon>
        <taxon>Fungi</taxon>
        <taxon>Dikarya</taxon>
        <taxon>Basidiomycota</taxon>
        <taxon>Agaricomycotina</taxon>
        <taxon>Agaricomycetes</taxon>
        <taxon>Sistotremastrales</taxon>
        <taxon>Sistotremastraceae</taxon>
        <taxon>Sistotremastrum</taxon>
    </lineage>
</organism>
<evidence type="ECO:0000256" key="5">
    <source>
        <dbReference type="ARBA" id="ARBA00023024"/>
    </source>
</evidence>
<evidence type="ECO:0000256" key="7">
    <source>
        <dbReference type="ARBA" id="ARBA00023295"/>
    </source>
</evidence>
<dbReference type="SUPFAM" id="SSF51445">
    <property type="entry name" value="(Trans)glycosidases"/>
    <property type="match status" value="1"/>
</dbReference>
<dbReference type="PROSITE" id="PS51910">
    <property type="entry name" value="GH18_2"/>
    <property type="match status" value="1"/>
</dbReference>
<evidence type="ECO:0000256" key="10">
    <source>
        <dbReference type="RuleBase" id="RU004453"/>
    </source>
</evidence>
<feature type="chain" id="PRO_5007872966" description="chitinase" evidence="12">
    <location>
        <begin position="24"/>
        <end position="515"/>
    </location>
</feature>
<dbReference type="Gene3D" id="2.10.10.20">
    <property type="entry name" value="Carbohydrate-binding module superfamily 5/12"/>
    <property type="match status" value="2"/>
</dbReference>
<keyword evidence="12" id="KW-0732">Signal</keyword>
<dbReference type="SUPFAM" id="SSF51055">
    <property type="entry name" value="Carbohydrate binding domain"/>
    <property type="match status" value="2"/>
</dbReference>
<evidence type="ECO:0000313" key="15">
    <source>
        <dbReference type="Proteomes" id="UP000076798"/>
    </source>
</evidence>
<feature type="domain" description="GH18" evidence="13">
    <location>
        <begin position="30"/>
        <end position="332"/>
    </location>
</feature>
<dbReference type="Gene3D" id="3.20.20.80">
    <property type="entry name" value="Glycosidases"/>
    <property type="match status" value="1"/>
</dbReference>
<comment type="similarity">
    <text evidence="10">Belongs to the glycosyl hydrolase 18 family.</text>
</comment>
<evidence type="ECO:0000256" key="4">
    <source>
        <dbReference type="ARBA" id="ARBA00022801"/>
    </source>
</evidence>
<dbReference type="Pfam" id="PF02839">
    <property type="entry name" value="CBM_5_12"/>
    <property type="match status" value="1"/>
</dbReference>
<dbReference type="PROSITE" id="PS01095">
    <property type="entry name" value="GH18_1"/>
    <property type="match status" value="1"/>
</dbReference>
<evidence type="ECO:0000256" key="11">
    <source>
        <dbReference type="SAM" id="MobiDB-lite"/>
    </source>
</evidence>
<evidence type="ECO:0000256" key="3">
    <source>
        <dbReference type="ARBA" id="ARBA00022669"/>
    </source>
</evidence>
<dbReference type="GO" id="GO:0000272">
    <property type="term" value="P:polysaccharide catabolic process"/>
    <property type="evidence" value="ECO:0007669"/>
    <property type="project" value="UniProtKB-KW"/>
</dbReference>
<dbReference type="GO" id="GO:0008061">
    <property type="term" value="F:chitin binding"/>
    <property type="evidence" value="ECO:0007669"/>
    <property type="project" value="UniProtKB-KW"/>
</dbReference>
<feature type="region of interest" description="Disordered" evidence="11">
    <location>
        <begin position="376"/>
        <end position="451"/>
    </location>
</feature>
<feature type="signal peptide" evidence="12">
    <location>
        <begin position="1"/>
        <end position="23"/>
    </location>
</feature>
<comment type="catalytic activity">
    <reaction evidence="1">
        <text>Random endo-hydrolysis of N-acetyl-beta-D-glucosaminide (1-&gt;4)-beta-linkages in chitin and chitodextrins.</text>
        <dbReference type="EC" id="3.2.1.14"/>
    </reaction>
</comment>
<dbReference type="GO" id="GO:0005576">
    <property type="term" value="C:extracellular region"/>
    <property type="evidence" value="ECO:0007669"/>
    <property type="project" value="InterPro"/>
</dbReference>
<sequence>MLSFFTVILYCLPGLLLSGHAAAYDNTRYDNLVVYWGQNSYGATHSSDTANFQQTISYYCQDNSIDVLPVAFLNVFFGPGGLPEVNLANICNSSDDPVFAGSSLPNCGFLASSIQACQAKGKIVTLSLGGASGNNVFSSDAQAQSFADQIWNLFLGGSSSTRPFGTAVLDGVDLDIEGGGSSSFPAFVNQLRSHFSGASKKYYISAAPQCPYPDANLGAVLNAASFDAVYVQFYNNYCGLQNYNQPSAWNFGIWDYWARYVSPNPNVKIFIGAPASSTAAGGGYVDAGTLGGYAKTIRNSFPSFGGVMLWDASQAYVNGRYDAAIKGSLTAAGGTGFTYPSCSTAPAWVSGTQYAGGSKVSYQGFIWEAEYSASDAPAHNPTGDWTEISVCSGGGSAPPPTSTTTSTTTTHSTTTTSTTHSTTTTTSKTTSTTTTSKSTTTSSSPTPPAGGNCAGVAAWSSAVAYTGGSEVTYNGHLWTAKYWSEADVPGGAAGDWTDDGPCTTSKRGFRFNRMF</sequence>
<dbReference type="InterPro" id="IPR036573">
    <property type="entry name" value="CBM_sf_5/12"/>
</dbReference>
<keyword evidence="15" id="KW-1185">Reference proteome</keyword>
<evidence type="ECO:0000313" key="14">
    <source>
        <dbReference type="EMBL" id="KZT40110.1"/>
    </source>
</evidence>
<protein>
    <recommendedName>
        <fullName evidence="2">chitinase</fullName>
        <ecNumber evidence="2">3.2.1.14</ecNumber>
    </recommendedName>
</protein>
<evidence type="ECO:0000256" key="6">
    <source>
        <dbReference type="ARBA" id="ARBA00023277"/>
    </source>
</evidence>
<dbReference type="PANTHER" id="PTHR45708:SF49">
    <property type="entry name" value="ENDOCHITINASE"/>
    <property type="match status" value="1"/>
</dbReference>
<dbReference type="Proteomes" id="UP000076798">
    <property type="component" value="Unassembled WGS sequence"/>
</dbReference>
<dbReference type="EC" id="3.2.1.14" evidence="2"/>
<keyword evidence="5" id="KW-0146">Chitin degradation</keyword>